<dbReference type="InterPro" id="IPR036681">
    <property type="entry name" value="PgpA-like_sf"/>
</dbReference>
<organism evidence="2 3">
    <name type="scientific">Shimazuella alba</name>
    <dbReference type="NCBI Taxonomy" id="2690964"/>
    <lineage>
        <taxon>Bacteria</taxon>
        <taxon>Bacillati</taxon>
        <taxon>Bacillota</taxon>
        <taxon>Bacilli</taxon>
        <taxon>Bacillales</taxon>
        <taxon>Thermoactinomycetaceae</taxon>
        <taxon>Shimazuella</taxon>
    </lineage>
</organism>
<dbReference type="GO" id="GO:0008962">
    <property type="term" value="F:phosphatidylglycerophosphatase activity"/>
    <property type="evidence" value="ECO:0007669"/>
    <property type="project" value="InterPro"/>
</dbReference>
<dbReference type="CDD" id="cd06971">
    <property type="entry name" value="PgpA"/>
    <property type="match status" value="1"/>
</dbReference>
<reference evidence="2 3" key="1">
    <citation type="submission" date="2019-12" db="EMBL/GenBank/DDBJ databases">
        <title>Whole-genome analyses of novel actinobacteria.</title>
        <authorList>
            <person name="Sahin N."/>
            <person name="Saygin H."/>
        </authorList>
    </citation>
    <scope>NUCLEOTIDE SEQUENCE [LARGE SCALE GENOMIC DNA]</scope>
    <source>
        <strain evidence="2 3">KC615</strain>
    </source>
</reference>
<proteinExistence type="predicted"/>
<evidence type="ECO:0000313" key="2">
    <source>
        <dbReference type="EMBL" id="MXQ55495.1"/>
    </source>
</evidence>
<dbReference type="InterPro" id="IPR026038">
    <property type="entry name" value="Put_PGPase"/>
</dbReference>
<dbReference type="EMBL" id="WUUL01000015">
    <property type="protein sequence ID" value="MXQ55495.1"/>
    <property type="molecule type" value="Genomic_DNA"/>
</dbReference>
<dbReference type="AlphaFoldDB" id="A0A6I4VZX6"/>
<evidence type="ECO:0000259" key="1">
    <source>
        <dbReference type="Pfam" id="PF04608"/>
    </source>
</evidence>
<comment type="caution">
    <text evidence="2">The sequence shown here is derived from an EMBL/GenBank/DDBJ whole genome shotgun (WGS) entry which is preliminary data.</text>
</comment>
<dbReference type="InterPro" id="IPR007686">
    <property type="entry name" value="YutG/PgpA"/>
</dbReference>
<sequence length="169" mass="19020">MEGGCSMTPLEQTVYLWLEERGVQIEEIAELTFFLQINYIPDVTMEECIENVQTVLTKREVQNAILTGIQLDILAEKEILREPLLQMLRSDESLYGIDEVMSLAILNVYGSIGFTNYGYIDRLKPGILCRLNSKSDGKIHTYLDDLVAAVASAAASRLAHTRHLLTILE</sequence>
<accession>A0A6I4VZX6</accession>
<name>A0A6I4VZX6_9BACL</name>
<gene>
    <name evidence="2" type="ORF">GSM42_17580</name>
</gene>
<dbReference type="Proteomes" id="UP000430692">
    <property type="component" value="Unassembled WGS sequence"/>
</dbReference>
<dbReference type="PIRSF" id="PIRSF019587">
    <property type="entry name" value="PGPase"/>
    <property type="match status" value="1"/>
</dbReference>
<evidence type="ECO:0000313" key="3">
    <source>
        <dbReference type="Proteomes" id="UP000430692"/>
    </source>
</evidence>
<dbReference type="Pfam" id="PF04608">
    <property type="entry name" value="PgpA"/>
    <property type="match status" value="1"/>
</dbReference>
<dbReference type="SUPFAM" id="SSF101307">
    <property type="entry name" value="YutG-like"/>
    <property type="match status" value="1"/>
</dbReference>
<dbReference type="GO" id="GO:0006629">
    <property type="term" value="P:lipid metabolic process"/>
    <property type="evidence" value="ECO:0007669"/>
    <property type="project" value="InterPro"/>
</dbReference>
<protein>
    <submittedName>
        <fullName evidence="2">Phosphatidylglycerophosphatase A</fullName>
    </submittedName>
</protein>
<keyword evidence="3" id="KW-1185">Reference proteome</keyword>
<dbReference type="Gene3D" id="1.10.3760.10">
    <property type="entry name" value="PgpA-like"/>
    <property type="match status" value="1"/>
</dbReference>
<feature type="domain" description="YutG/PgpA" evidence="1">
    <location>
        <begin position="28"/>
        <end position="160"/>
    </location>
</feature>